<reference evidence="3 4" key="1">
    <citation type="submission" date="2019-02" db="EMBL/GenBank/DDBJ databases">
        <title>Genome analysis provides insights into bioremediation potentialities and Haloocin production by Natrinema altunense strain 4.1R isolated from Chott Douz in Tunisian desert.</title>
        <authorList>
            <person name="Najjari A."/>
            <person name="Youssef N."/>
            <person name="Ben Dhia O."/>
            <person name="Ferjani R."/>
            <person name="El Hidri D."/>
            <person name="Ouzari H.I."/>
            <person name="Cherif A."/>
        </authorList>
    </citation>
    <scope>NUCLEOTIDE SEQUENCE [LARGE SCALE GENOMIC DNA]</scope>
    <source>
        <strain evidence="3 4">4.1R</strain>
    </source>
</reference>
<feature type="domain" description="AMP-binding enzyme C-terminal" evidence="2">
    <location>
        <begin position="1"/>
        <end position="74"/>
    </location>
</feature>
<dbReference type="Pfam" id="PF13193">
    <property type="entry name" value="AMP-binding_C"/>
    <property type="match status" value="1"/>
</dbReference>
<dbReference type="GO" id="GO:0003987">
    <property type="term" value="F:acetate-CoA ligase activity"/>
    <property type="evidence" value="ECO:0007669"/>
    <property type="project" value="TreeGrafter"/>
</dbReference>
<dbReference type="PANTHER" id="PTHR24095">
    <property type="entry name" value="ACETYL-COENZYME A SYNTHETASE"/>
    <property type="match status" value="1"/>
</dbReference>
<dbReference type="InterPro" id="IPR045851">
    <property type="entry name" value="AMP-bd_C_sf"/>
</dbReference>
<evidence type="ECO:0000259" key="2">
    <source>
        <dbReference type="Pfam" id="PF13193"/>
    </source>
</evidence>
<evidence type="ECO:0000256" key="1">
    <source>
        <dbReference type="SAM" id="MobiDB-lite"/>
    </source>
</evidence>
<comment type="caution">
    <text evidence="3">The sequence shown here is derived from an EMBL/GenBank/DDBJ whole genome shotgun (WGS) entry which is preliminary data.</text>
</comment>
<name>A0A482XW08_9EURY</name>
<gene>
    <name evidence="3" type="ORF">ELS17_17445</name>
</gene>
<sequence>LIDHAAVSQAAAIGAPDDTTGTAVVAYVVLEDGVDETDALREELRAQVGAELGKPFRPREVLFVDEFPKTQSGKIIRRAIQATYTGEDPGDMSSIENPDALERLEDAR</sequence>
<dbReference type="SUPFAM" id="SSF56801">
    <property type="entry name" value="Acetyl-CoA synthetase-like"/>
    <property type="match status" value="1"/>
</dbReference>
<dbReference type="PANTHER" id="PTHR24095:SF14">
    <property type="entry name" value="ACETYL-COENZYME A SYNTHETASE 1"/>
    <property type="match status" value="1"/>
</dbReference>
<evidence type="ECO:0000313" key="4">
    <source>
        <dbReference type="Proteomes" id="UP000292704"/>
    </source>
</evidence>
<protein>
    <submittedName>
        <fullName evidence="3">Acetyl-CoA synthetase</fullName>
    </submittedName>
</protein>
<accession>A0A482XW08</accession>
<evidence type="ECO:0000313" key="3">
    <source>
        <dbReference type="EMBL" id="RZH66550.1"/>
    </source>
</evidence>
<dbReference type="EMBL" id="SHMR01000009">
    <property type="protein sequence ID" value="RZH66550.1"/>
    <property type="molecule type" value="Genomic_DNA"/>
</dbReference>
<dbReference type="AlphaFoldDB" id="A0A482XW08"/>
<organism evidence="3 4">
    <name type="scientific">Natrinema altunense</name>
    <dbReference type="NCBI Taxonomy" id="222984"/>
    <lineage>
        <taxon>Archaea</taxon>
        <taxon>Methanobacteriati</taxon>
        <taxon>Methanobacteriota</taxon>
        <taxon>Stenosarchaea group</taxon>
        <taxon>Halobacteria</taxon>
        <taxon>Halobacteriales</taxon>
        <taxon>Natrialbaceae</taxon>
        <taxon>Natrinema</taxon>
    </lineage>
</organism>
<proteinExistence type="predicted"/>
<feature type="non-terminal residue" evidence="3">
    <location>
        <position position="1"/>
    </location>
</feature>
<dbReference type="Gene3D" id="3.30.300.30">
    <property type="match status" value="1"/>
</dbReference>
<dbReference type="Proteomes" id="UP000292704">
    <property type="component" value="Unassembled WGS sequence"/>
</dbReference>
<dbReference type="InterPro" id="IPR025110">
    <property type="entry name" value="AMP-bd_C"/>
</dbReference>
<feature type="region of interest" description="Disordered" evidence="1">
    <location>
        <begin position="83"/>
        <end position="108"/>
    </location>
</feature>
<dbReference type="GO" id="GO:0006085">
    <property type="term" value="P:acetyl-CoA biosynthetic process"/>
    <property type="evidence" value="ECO:0007669"/>
    <property type="project" value="TreeGrafter"/>
</dbReference>